<dbReference type="RefSeq" id="WP_148775726.1">
    <property type="nucleotide sequence ID" value="NZ_VSSS01000050.1"/>
</dbReference>
<proteinExistence type="predicted"/>
<feature type="signal peptide" evidence="1">
    <location>
        <begin position="1"/>
        <end position="28"/>
    </location>
</feature>
<sequence length="118" mass="12919">MKRPGQRFGKPLGLIAALLIGSAISAHADTDIWTNVLKQKRGDDALNVDSSFCDAQLGAPQNGTATSAEYKRCMRARGWRFGHTVREKDDRYPDPDNPGMICRDFKIGGITGSDCSNF</sequence>
<accession>A0A5D3K8S4</accession>
<gene>
    <name evidence="2" type="ORF">FXB40_30050</name>
</gene>
<organism evidence="2 3">
    <name type="scientific">Bradyrhizobium rifense</name>
    <dbReference type="NCBI Taxonomy" id="515499"/>
    <lineage>
        <taxon>Bacteria</taxon>
        <taxon>Pseudomonadati</taxon>
        <taxon>Pseudomonadota</taxon>
        <taxon>Alphaproteobacteria</taxon>
        <taxon>Hyphomicrobiales</taxon>
        <taxon>Nitrobacteraceae</taxon>
        <taxon>Bradyrhizobium</taxon>
    </lineage>
</organism>
<reference evidence="2 3" key="1">
    <citation type="submission" date="2019-08" db="EMBL/GenBank/DDBJ databases">
        <title>Bradyrhizobium hipponensis sp. nov., a rhizobium isolated from a Lupinus angustifolius root nodule in Tunisia.</title>
        <authorList>
            <person name="Off K."/>
            <person name="Rejili M."/>
            <person name="Mars M."/>
            <person name="Brachmann A."/>
            <person name="Marin M."/>
        </authorList>
    </citation>
    <scope>NUCLEOTIDE SEQUENCE [LARGE SCALE GENOMIC DNA]</scope>
    <source>
        <strain evidence="2 3">CTAW71</strain>
    </source>
</reference>
<dbReference type="OrthoDB" id="8238954at2"/>
<keyword evidence="1" id="KW-0732">Signal</keyword>
<evidence type="ECO:0008006" key="4">
    <source>
        <dbReference type="Google" id="ProtNLM"/>
    </source>
</evidence>
<dbReference type="AlphaFoldDB" id="A0A5D3K8S4"/>
<name>A0A5D3K8S4_9BRAD</name>
<protein>
    <recommendedName>
        <fullName evidence="4">Excalibur calcium-binding domain-containing protein</fullName>
    </recommendedName>
</protein>
<evidence type="ECO:0000313" key="3">
    <source>
        <dbReference type="Proteomes" id="UP000324758"/>
    </source>
</evidence>
<comment type="caution">
    <text evidence="2">The sequence shown here is derived from an EMBL/GenBank/DDBJ whole genome shotgun (WGS) entry which is preliminary data.</text>
</comment>
<dbReference type="EMBL" id="VSSS01000050">
    <property type="protein sequence ID" value="TYL90874.1"/>
    <property type="molecule type" value="Genomic_DNA"/>
</dbReference>
<keyword evidence="3" id="KW-1185">Reference proteome</keyword>
<evidence type="ECO:0000256" key="1">
    <source>
        <dbReference type="SAM" id="SignalP"/>
    </source>
</evidence>
<dbReference type="Proteomes" id="UP000324758">
    <property type="component" value="Unassembled WGS sequence"/>
</dbReference>
<evidence type="ECO:0000313" key="2">
    <source>
        <dbReference type="EMBL" id="TYL90874.1"/>
    </source>
</evidence>
<feature type="chain" id="PRO_5022951860" description="Excalibur calcium-binding domain-containing protein" evidence="1">
    <location>
        <begin position="29"/>
        <end position="118"/>
    </location>
</feature>